<evidence type="ECO:0000313" key="1">
    <source>
        <dbReference type="EMBL" id="GMH96896.1"/>
    </source>
</evidence>
<gene>
    <name evidence="1" type="ORF">TrVE_jg7610</name>
</gene>
<comment type="caution">
    <text evidence="1">The sequence shown here is derived from an EMBL/GenBank/DDBJ whole genome shotgun (WGS) entry which is preliminary data.</text>
</comment>
<organism evidence="1 2">
    <name type="scientific">Triparma verrucosa</name>
    <dbReference type="NCBI Taxonomy" id="1606542"/>
    <lineage>
        <taxon>Eukaryota</taxon>
        <taxon>Sar</taxon>
        <taxon>Stramenopiles</taxon>
        <taxon>Ochrophyta</taxon>
        <taxon>Bolidophyceae</taxon>
        <taxon>Parmales</taxon>
        <taxon>Triparmaceae</taxon>
        <taxon>Triparma</taxon>
    </lineage>
</organism>
<dbReference type="AlphaFoldDB" id="A0A9W7BSV6"/>
<proteinExistence type="predicted"/>
<evidence type="ECO:0000313" key="2">
    <source>
        <dbReference type="Proteomes" id="UP001165160"/>
    </source>
</evidence>
<name>A0A9W7BSV6_9STRA</name>
<reference evidence="2" key="1">
    <citation type="journal article" date="2023" name="Commun. Biol.">
        <title>Genome analysis of Parmales, the sister group of diatoms, reveals the evolutionary specialization of diatoms from phago-mixotrophs to photoautotrophs.</title>
        <authorList>
            <person name="Ban H."/>
            <person name="Sato S."/>
            <person name="Yoshikawa S."/>
            <person name="Yamada K."/>
            <person name="Nakamura Y."/>
            <person name="Ichinomiya M."/>
            <person name="Sato N."/>
            <person name="Blanc-Mathieu R."/>
            <person name="Endo H."/>
            <person name="Kuwata A."/>
            <person name="Ogata H."/>
        </authorList>
    </citation>
    <scope>NUCLEOTIDE SEQUENCE [LARGE SCALE GENOMIC DNA]</scope>
    <source>
        <strain evidence="2">NIES 3699</strain>
    </source>
</reference>
<accession>A0A9W7BSV6</accession>
<protein>
    <submittedName>
        <fullName evidence="1">Uncharacterized protein</fullName>
    </submittedName>
</protein>
<sequence>MMNPPSSKRREAFIPPPSPAVKRFALRRLEREHKKVIIDPVRLPLEPLAGFAAPQAPVSLIDLAESKKFMLLRLTMSRKTTTKSSLLQQSREGLGLAEVLVRSSPADLPSLLSIASKLDVLPSVTTPSLLQTSVTHGTLETCELLLPHYNPIALFALTSPNPSTSSWLDSQKSFYAGYKNLVSMRTTVLWVTLRLPTHRVTGPGLTHPTVVYLKRLSKVSPSLIRKIVMYVGCTSPPSTHSLLNALESSRLSLKVQSLQLLLSNSSNFAPSPIFGEISGNSDDFIVDVVETPKRKRELFKKKVFRGFGTEE</sequence>
<dbReference type="EMBL" id="BRXX01000191">
    <property type="protein sequence ID" value="GMH96896.1"/>
    <property type="molecule type" value="Genomic_DNA"/>
</dbReference>
<keyword evidence="2" id="KW-1185">Reference proteome</keyword>
<dbReference type="Proteomes" id="UP001165160">
    <property type="component" value="Unassembled WGS sequence"/>
</dbReference>